<gene>
    <name evidence="2" type="ORF">RJ641_007797</name>
</gene>
<dbReference type="GO" id="GO:0003677">
    <property type="term" value="F:DNA binding"/>
    <property type="evidence" value="ECO:0007669"/>
    <property type="project" value="InterPro"/>
</dbReference>
<dbReference type="InterPro" id="IPR025525">
    <property type="entry name" value="hAT-like_transposase_RNase-H"/>
</dbReference>
<dbReference type="Pfam" id="PF14372">
    <property type="entry name" value="hAT-like_RNase-H"/>
    <property type="match status" value="1"/>
</dbReference>
<feature type="domain" description="hAT-like transposase RNase-H fold" evidence="1">
    <location>
        <begin position="39"/>
        <end position="106"/>
    </location>
</feature>
<dbReference type="PANTHER" id="PTHR23272">
    <property type="entry name" value="BED FINGER-RELATED"/>
    <property type="match status" value="1"/>
</dbReference>
<evidence type="ECO:0000259" key="1">
    <source>
        <dbReference type="Pfam" id="PF14372"/>
    </source>
</evidence>
<evidence type="ECO:0000313" key="2">
    <source>
        <dbReference type="EMBL" id="KAK6926078.1"/>
    </source>
</evidence>
<name>A0AAN8UZZ5_9MAGN</name>
<sequence length="108" mass="12408">MSGGTYYGSTELALSLLWRVYFTMVEESWMDIQKGSYSITGNEYMKEIYGIGMILDKICESEDSGTASMASKMKRKHDKYWSNIDKINSFLFIAVVLDPRFKLNYVIG</sequence>
<keyword evidence="3" id="KW-1185">Reference proteome</keyword>
<dbReference type="PANTHER" id="PTHR23272:SF161">
    <property type="entry name" value="ZINC FINGER BED DOMAIN-CONTAINING PROTEIN RICESLEEPER 1-LIKE"/>
    <property type="match status" value="1"/>
</dbReference>
<accession>A0AAN8UZZ5</accession>
<evidence type="ECO:0000313" key="3">
    <source>
        <dbReference type="Proteomes" id="UP001370490"/>
    </source>
</evidence>
<comment type="caution">
    <text evidence="2">The sequence shown here is derived from an EMBL/GenBank/DDBJ whole genome shotgun (WGS) entry which is preliminary data.</text>
</comment>
<proteinExistence type="predicted"/>
<reference evidence="2 3" key="1">
    <citation type="submission" date="2023-12" db="EMBL/GenBank/DDBJ databases">
        <title>A high-quality genome assembly for Dillenia turbinata (Dilleniales).</title>
        <authorList>
            <person name="Chanderbali A."/>
        </authorList>
    </citation>
    <scope>NUCLEOTIDE SEQUENCE [LARGE SCALE GENOMIC DNA]</scope>
    <source>
        <strain evidence="2">LSX21</strain>
        <tissue evidence="2">Leaf</tissue>
    </source>
</reference>
<protein>
    <submittedName>
        <fullName evidence="2">HAT-like transposase, RNase-H fold</fullName>
    </submittedName>
</protein>
<dbReference type="Proteomes" id="UP001370490">
    <property type="component" value="Unassembled WGS sequence"/>
</dbReference>
<organism evidence="2 3">
    <name type="scientific">Dillenia turbinata</name>
    <dbReference type="NCBI Taxonomy" id="194707"/>
    <lineage>
        <taxon>Eukaryota</taxon>
        <taxon>Viridiplantae</taxon>
        <taxon>Streptophyta</taxon>
        <taxon>Embryophyta</taxon>
        <taxon>Tracheophyta</taxon>
        <taxon>Spermatophyta</taxon>
        <taxon>Magnoliopsida</taxon>
        <taxon>eudicotyledons</taxon>
        <taxon>Gunneridae</taxon>
        <taxon>Pentapetalae</taxon>
        <taxon>Dilleniales</taxon>
        <taxon>Dilleniaceae</taxon>
        <taxon>Dillenia</taxon>
    </lineage>
</organism>
<dbReference type="AlphaFoldDB" id="A0AAN8UZZ5"/>
<dbReference type="EMBL" id="JBAMMX010000015">
    <property type="protein sequence ID" value="KAK6926078.1"/>
    <property type="molecule type" value="Genomic_DNA"/>
</dbReference>